<name>A0A1G2CHI1_9BACT</name>
<keyword evidence="2" id="KW-1003">Cell membrane</keyword>
<feature type="transmembrane region" description="Helical" evidence="6">
    <location>
        <begin position="268"/>
        <end position="285"/>
    </location>
</feature>
<dbReference type="GO" id="GO:0005886">
    <property type="term" value="C:plasma membrane"/>
    <property type="evidence" value="ECO:0007669"/>
    <property type="project" value="UniProtKB-SubCell"/>
</dbReference>
<protein>
    <submittedName>
        <fullName evidence="7">Uncharacterized protein</fullName>
    </submittedName>
</protein>
<dbReference type="InterPro" id="IPR050833">
    <property type="entry name" value="Poly_Biosynth_Transport"/>
</dbReference>
<feature type="transmembrane region" description="Helical" evidence="6">
    <location>
        <begin position="344"/>
        <end position="363"/>
    </location>
</feature>
<feature type="transmembrane region" description="Helical" evidence="6">
    <location>
        <begin position="226"/>
        <end position="248"/>
    </location>
</feature>
<keyword evidence="4 6" id="KW-1133">Transmembrane helix</keyword>
<dbReference type="EMBL" id="MHLC01000026">
    <property type="protein sequence ID" value="OGZ00859.1"/>
    <property type="molecule type" value="Genomic_DNA"/>
</dbReference>
<dbReference type="InterPro" id="IPR002797">
    <property type="entry name" value="Polysacc_synth"/>
</dbReference>
<feature type="transmembrane region" description="Helical" evidence="6">
    <location>
        <begin position="99"/>
        <end position="118"/>
    </location>
</feature>
<evidence type="ECO:0000256" key="3">
    <source>
        <dbReference type="ARBA" id="ARBA00022692"/>
    </source>
</evidence>
<dbReference type="PANTHER" id="PTHR30250">
    <property type="entry name" value="PST FAMILY PREDICTED COLANIC ACID TRANSPORTER"/>
    <property type="match status" value="1"/>
</dbReference>
<evidence type="ECO:0000256" key="5">
    <source>
        <dbReference type="ARBA" id="ARBA00023136"/>
    </source>
</evidence>
<feature type="transmembrane region" description="Helical" evidence="6">
    <location>
        <begin position="184"/>
        <end position="205"/>
    </location>
</feature>
<feature type="transmembrane region" description="Helical" evidence="6">
    <location>
        <begin position="156"/>
        <end position="178"/>
    </location>
</feature>
<feature type="transmembrane region" description="Helical" evidence="6">
    <location>
        <begin position="124"/>
        <end position="144"/>
    </location>
</feature>
<feature type="transmembrane region" description="Helical" evidence="6">
    <location>
        <begin position="395"/>
        <end position="417"/>
    </location>
</feature>
<evidence type="ECO:0000256" key="1">
    <source>
        <dbReference type="ARBA" id="ARBA00004651"/>
    </source>
</evidence>
<evidence type="ECO:0000256" key="4">
    <source>
        <dbReference type="ARBA" id="ARBA00022989"/>
    </source>
</evidence>
<evidence type="ECO:0000313" key="7">
    <source>
        <dbReference type="EMBL" id="OGZ00859.1"/>
    </source>
</evidence>
<proteinExistence type="predicted"/>
<comment type="caution">
    <text evidence="7">The sequence shown here is derived from an EMBL/GenBank/DDBJ whole genome shotgun (WGS) entry which is preliminary data.</text>
</comment>
<organism evidence="7 8">
    <name type="scientific">Candidatus Liptonbacteria bacterium RIFCSPLOWO2_01_FULL_56_20</name>
    <dbReference type="NCBI Taxonomy" id="1798652"/>
    <lineage>
        <taxon>Bacteria</taxon>
        <taxon>Candidatus Liptoniibacteriota</taxon>
    </lineage>
</organism>
<keyword evidence="3 6" id="KW-0812">Transmembrane</keyword>
<evidence type="ECO:0000256" key="2">
    <source>
        <dbReference type="ARBA" id="ARBA00022475"/>
    </source>
</evidence>
<dbReference type="AlphaFoldDB" id="A0A1G2CHI1"/>
<comment type="subcellular location">
    <subcellularLocation>
        <location evidence="1">Cell membrane</location>
        <topology evidence="1">Multi-pass membrane protein</topology>
    </subcellularLocation>
</comment>
<dbReference type="STRING" id="1798652.A3A43_02590"/>
<feature type="transmembrane region" description="Helical" evidence="6">
    <location>
        <begin position="20"/>
        <end position="43"/>
    </location>
</feature>
<evidence type="ECO:0000313" key="8">
    <source>
        <dbReference type="Proteomes" id="UP000178495"/>
    </source>
</evidence>
<accession>A0A1G2CHI1</accession>
<gene>
    <name evidence="7" type="ORF">A3A43_02590</name>
</gene>
<dbReference type="PANTHER" id="PTHR30250:SF11">
    <property type="entry name" value="O-ANTIGEN TRANSPORTER-RELATED"/>
    <property type="match status" value="1"/>
</dbReference>
<dbReference type="Proteomes" id="UP000178495">
    <property type="component" value="Unassembled WGS sequence"/>
</dbReference>
<sequence>MWKKINSLFPRGAGLRETALRNVFWLTTGAFVSKVIRAVLIIYAARVLGTEGYGIFSYALSLAAFFTIFSDIGLSPLFTREAVKKPEALKAYFSTTFTLKLIVLSITTLATVTIAPLFTRIPEARALIPLIALLLVFDSLRDFGFSVTHAQNRMDLEALFSVATNVAITGLSLAVLFFKPTPAALAMSYTMGSGIGFLLVFFFIIRQFRNLISHFDRTLVRPILKSAWPFAVMGLFGGFMINIDILFIGWFRSAHELGLYGAAQRPIQLFYLLPALLSAGLFPIISRLVQEKDGWRIRLVTEKSLAAAFLMALPLAAGGIIVARPLLELLFGSVYAEATPAFQLLLSTVLLVFPGALIANTIFAHDAQKAFIASTALGAGANVLFDYLLIPPYGITGSAVATVIALLLTVGTNWIKLRRIVPLAPWPHLPRIAAATLLMSAVTALVAFAGAPVLVNVALSAALYLATLFVLREPLLTAILRRQDPLH</sequence>
<feature type="transmembrane region" description="Helical" evidence="6">
    <location>
        <begin position="370"/>
        <end position="389"/>
    </location>
</feature>
<feature type="transmembrane region" description="Helical" evidence="6">
    <location>
        <begin position="305"/>
        <end position="324"/>
    </location>
</feature>
<dbReference type="CDD" id="cd13128">
    <property type="entry name" value="MATE_Wzx_like"/>
    <property type="match status" value="1"/>
</dbReference>
<evidence type="ECO:0000256" key="6">
    <source>
        <dbReference type="SAM" id="Phobius"/>
    </source>
</evidence>
<feature type="transmembrane region" description="Helical" evidence="6">
    <location>
        <begin position="55"/>
        <end position="78"/>
    </location>
</feature>
<reference evidence="7 8" key="1">
    <citation type="journal article" date="2016" name="Nat. Commun.">
        <title>Thousands of microbial genomes shed light on interconnected biogeochemical processes in an aquifer system.</title>
        <authorList>
            <person name="Anantharaman K."/>
            <person name="Brown C.T."/>
            <person name="Hug L.A."/>
            <person name="Sharon I."/>
            <person name="Castelle C.J."/>
            <person name="Probst A.J."/>
            <person name="Thomas B.C."/>
            <person name="Singh A."/>
            <person name="Wilkins M.J."/>
            <person name="Karaoz U."/>
            <person name="Brodie E.L."/>
            <person name="Williams K.H."/>
            <person name="Hubbard S.S."/>
            <person name="Banfield J.F."/>
        </authorList>
    </citation>
    <scope>NUCLEOTIDE SEQUENCE [LARGE SCALE GENOMIC DNA]</scope>
</reference>
<keyword evidence="5 6" id="KW-0472">Membrane</keyword>
<dbReference type="Pfam" id="PF01943">
    <property type="entry name" value="Polysacc_synt"/>
    <property type="match status" value="1"/>
</dbReference>